<accession>A0AAD9EBE3</accession>
<evidence type="ECO:0000313" key="2">
    <source>
        <dbReference type="EMBL" id="KAK1838861.1"/>
    </source>
</evidence>
<proteinExistence type="predicted"/>
<feature type="region of interest" description="Disordered" evidence="1">
    <location>
        <begin position="280"/>
        <end position="299"/>
    </location>
</feature>
<dbReference type="AlphaFoldDB" id="A0AAD9EBE3"/>
<protein>
    <submittedName>
        <fullName evidence="2">Uncharacterized protein</fullName>
    </submittedName>
</protein>
<gene>
    <name evidence="2" type="ORF">CCHR01_18509</name>
</gene>
<dbReference type="EMBL" id="JAQOWY010000755">
    <property type="protein sequence ID" value="KAK1838861.1"/>
    <property type="molecule type" value="Genomic_DNA"/>
</dbReference>
<evidence type="ECO:0000313" key="3">
    <source>
        <dbReference type="Proteomes" id="UP001243330"/>
    </source>
</evidence>
<evidence type="ECO:0000256" key="1">
    <source>
        <dbReference type="SAM" id="MobiDB-lite"/>
    </source>
</evidence>
<comment type="caution">
    <text evidence="2">The sequence shown here is derived from an EMBL/GenBank/DDBJ whole genome shotgun (WGS) entry which is preliminary data.</text>
</comment>
<dbReference type="Proteomes" id="UP001243330">
    <property type="component" value="Unassembled WGS sequence"/>
</dbReference>
<sequence>MDITSILSDKLSDKVSDVPLRRREAFKERCKWLAKDAHKSPRWLAENFNIILDRHLNKENIQKLSHRELLVFGGSTTRAVSGSVFGVVISSGLTTGCPLFAVSVGFNTWQLCISSQNLSRVRKEIKRRRLVDESFRNDEEDYKKKKRHHPVVDVVVGCTLKAAFMTATMGIIGFSNIADSFASSFGEKVVGLGTEFVATSAAQTCPVDSHITPTSQYPELQFPNLMEACQDTIGTGTLCPTTTTIVDTLVNTLAADCPADYPATIQATTAIIDQPEAPATAHFEPSHGTDSSTTASAATQKPIPSGLLENISRPEQFQIDHPTISKVDNAVNGALVPGSLMGQKLSQHLVDNSVKIGMEVSLDDLRELRDDWEIPVAKILGLVVMIVLLNEVFQPIPHVAGLVAERAIDAWNSGQLTLTSTWLTHIVARLKTYSSSTNDGGFNYEQEEGGYTR</sequence>
<keyword evidence="3" id="KW-1185">Reference proteome</keyword>
<organism evidence="2 3">
    <name type="scientific">Colletotrichum chrysophilum</name>
    <dbReference type="NCBI Taxonomy" id="1836956"/>
    <lineage>
        <taxon>Eukaryota</taxon>
        <taxon>Fungi</taxon>
        <taxon>Dikarya</taxon>
        <taxon>Ascomycota</taxon>
        <taxon>Pezizomycotina</taxon>
        <taxon>Sordariomycetes</taxon>
        <taxon>Hypocreomycetidae</taxon>
        <taxon>Glomerellales</taxon>
        <taxon>Glomerellaceae</taxon>
        <taxon>Colletotrichum</taxon>
        <taxon>Colletotrichum gloeosporioides species complex</taxon>
    </lineage>
</organism>
<reference evidence="2" key="1">
    <citation type="submission" date="2023-01" db="EMBL/GenBank/DDBJ databases">
        <title>Colletotrichum chrysophilum M932 genome sequence.</title>
        <authorList>
            <person name="Baroncelli R."/>
        </authorList>
    </citation>
    <scope>NUCLEOTIDE SEQUENCE</scope>
    <source>
        <strain evidence="2">M932</strain>
    </source>
</reference>
<name>A0AAD9EBE3_9PEZI</name>